<proteinExistence type="predicted"/>
<name>A0ACB9HYS9_9ASTR</name>
<keyword evidence="2" id="KW-1185">Reference proteome</keyword>
<dbReference type="EMBL" id="CM042027">
    <property type="protein sequence ID" value="KAI3800608.1"/>
    <property type="molecule type" value="Genomic_DNA"/>
</dbReference>
<accession>A0ACB9HYS9</accession>
<reference evidence="1 2" key="2">
    <citation type="journal article" date="2022" name="Mol. Ecol. Resour.">
        <title>The genomes of chicory, endive, great burdock and yacon provide insights into Asteraceae paleo-polyploidization history and plant inulin production.</title>
        <authorList>
            <person name="Fan W."/>
            <person name="Wang S."/>
            <person name="Wang H."/>
            <person name="Wang A."/>
            <person name="Jiang F."/>
            <person name="Liu H."/>
            <person name="Zhao H."/>
            <person name="Xu D."/>
            <person name="Zhang Y."/>
        </authorList>
    </citation>
    <scope>NUCLEOTIDE SEQUENCE [LARGE SCALE GENOMIC DNA]</scope>
    <source>
        <strain evidence="2">cv. Yunnan</strain>
        <tissue evidence="1">Leaves</tissue>
    </source>
</reference>
<gene>
    <name evidence="1" type="ORF">L1987_28701</name>
</gene>
<sequence length="180" mass="20733">MSKLRESLVVLERNMESYDPVFAVWISFTKLFVVNVNIKRVAPPRGFRKSGEPIVEILEDYLATCKLVVYEPYIKRIDTLVIESERGTFSVYPYMETLLLLDQPDLTVYNGMKTLKFQDDLCKELNLDRLIRVLNPLPGQYTQERIQCCSIGERPNNSSNAWSMEVLDGIKWAANLLGGY</sequence>
<evidence type="ECO:0000313" key="1">
    <source>
        <dbReference type="EMBL" id="KAI3800608.1"/>
    </source>
</evidence>
<protein>
    <submittedName>
        <fullName evidence="1">Uncharacterized protein</fullName>
    </submittedName>
</protein>
<comment type="caution">
    <text evidence="1">The sequence shown here is derived from an EMBL/GenBank/DDBJ whole genome shotgun (WGS) entry which is preliminary data.</text>
</comment>
<organism evidence="1 2">
    <name type="scientific">Smallanthus sonchifolius</name>
    <dbReference type="NCBI Taxonomy" id="185202"/>
    <lineage>
        <taxon>Eukaryota</taxon>
        <taxon>Viridiplantae</taxon>
        <taxon>Streptophyta</taxon>
        <taxon>Embryophyta</taxon>
        <taxon>Tracheophyta</taxon>
        <taxon>Spermatophyta</taxon>
        <taxon>Magnoliopsida</taxon>
        <taxon>eudicotyledons</taxon>
        <taxon>Gunneridae</taxon>
        <taxon>Pentapetalae</taxon>
        <taxon>asterids</taxon>
        <taxon>campanulids</taxon>
        <taxon>Asterales</taxon>
        <taxon>Asteraceae</taxon>
        <taxon>Asteroideae</taxon>
        <taxon>Heliantheae alliance</taxon>
        <taxon>Millerieae</taxon>
        <taxon>Smallanthus</taxon>
    </lineage>
</organism>
<evidence type="ECO:0000313" key="2">
    <source>
        <dbReference type="Proteomes" id="UP001056120"/>
    </source>
</evidence>
<reference evidence="2" key="1">
    <citation type="journal article" date="2022" name="Mol. Ecol. Resour.">
        <title>The genomes of chicory, endive, great burdock and yacon provide insights into Asteraceae palaeo-polyploidization history and plant inulin production.</title>
        <authorList>
            <person name="Fan W."/>
            <person name="Wang S."/>
            <person name="Wang H."/>
            <person name="Wang A."/>
            <person name="Jiang F."/>
            <person name="Liu H."/>
            <person name="Zhao H."/>
            <person name="Xu D."/>
            <person name="Zhang Y."/>
        </authorList>
    </citation>
    <scope>NUCLEOTIDE SEQUENCE [LARGE SCALE GENOMIC DNA]</scope>
    <source>
        <strain evidence="2">cv. Yunnan</strain>
    </source>
</reference>
<dbReference type="Proteomes" id="UP001056120">
    <property type="component" value="Linkage Group LG10"/>
</dbReference>